<comment type="caution">
    <text evidence="1">The sequence shown here is derived from an EMBL/GenBank/DDBJ whole genome shotgun (WGS) entry which is preliminary data.</text>
</comment>
<reference evidence="1 2" key="1">
    <citation type="submission" date="2024-09" db="EMBL/GenBank/DDBJ databases">
        <title>Rethinking Asexuality: The Enigmatic Case of Functional Sexual Genes in Lepraria (Stereocaulaceae).</title>
        <authorList>
            <person name="Doellman M."/>
            <person name="Sun Y."/>
            <person name="Barcenas-Pena A."/>
            <person name="Lumbsch H.T."/>
            <person name="Grewe F."/>
        </authorList>
    </citation>
    <scope>NUCLEOTIDE SEQUENCE [LARGE SCALE GENOMIC DNA]</scope>
    <source>
        <strain evidence="1 2">Grewe 0041</strain>
    </source>
</reference>
<proteinExistence type="predicted"/>
<gene>
    <name evidence="1" type="ORF">ABVK25_004783</name>
</gene>
<sequence length="117" mass="13200">MPYASLVLASRLASEVVFFRWLVALSTNGQNDKFQMHLMVDLRGHAFGSIPLQLLLPLLRLSEITLPFFEPQVAVACVFSSRPNATPLSALYILYGFTTSKAYFSTPWSEQEKEQRS</sequence>
<protein>
    <submittedName>
        <fullName evidence="1">Uncharacterized protein</fullName>
    </submittedName>
</protein>
<keyword evidence="2" id="KW-1185">Reference proteome</keyword>
<evidence type="ECO:0000313" key="2">
    <source>
        <dbReference type="Proteomes" id="UP001590951"/>
    </source>
</evidence>
<dbReference type="EMBL" id="JBHFEH010000013">
    <property type="protein sequence ID" value="KAL2054961.1"/>
    <property type="molecule type" value="Genomic_DNA"/>
</dbReference>
<accession>A0ABR4BDM4</accession>
<evidence type="ECO:0000313" key="1">
    <source>
        <dbReference type="EMBL" id="KAL2054961.1"/>
    </source>
</evidence>
<organism evidence="1 2">
    <name type="scientific">Lepraria finkii</name>
    <dbReference type="NCBI Taxonomy" id="1340010"/>
    <lineage>
        <taxon>Eukaryota</taxon>
        <taxon>Fungi</taxon>
        <taxon>Dikarya</taxon>
        <taxon>Ascomycota</taxon>
        <taxon>Pezizomycotina</taxon>
        <taxon>Lecanoromycetes</taxon>
        <taxon>OSLEUM clade</taxon>
        <taxon>Lecanoromycetidae</taxon>
        <taxon>Lecanorales</taxon>
        <taxon>Lecanorineae</taxon>
        <taxon>Stereocaulaceae</taxon>
        <taxon>Lepraria</taxon>
    </lineage>
</organism>
<name>A0ABR4BDM4_9LECA</name>
<dbReference type="Proteomes" id="UP001590951">
    <property type="component" value="Unassembled WGS sequence"/>
</dbReference>